<protein>
    <submittedName>
        <fullName evidence="2">Uncharacterized protein</fullName>
    </submittedName>
</protein>
<reference evidence="2 3" key="1">
    <citation type="submission" date="2016-12" db="EMBL/GenBank/DDBJ databases">
        <title>Genome Mining:The Detection of Biosynthetic Gene Clusters to Aid in the Expression of Curamycin A produced by Streptomyces sp. strain CZA14.</title>
        <authorList>
            <person name="Durrell K.A."/>
            <person name="Kirby B.M."/>
            <person name="Khan W."/>
            <person name="Mthethwa T."/>
            <person name="Le Roes-Hill M."/>
        </authorList>
    </citation>
    <scope>NUCLEOTIDE SEQUENCE [LARGE SCALE GENOMIC DNA]</scope>
    <source>
        <strain evidence="2 3">CZA14</strain>
    </source>
</reference>
<dbReference type="Proteomes" id="UP000194266">
    <property type="component" value="Unassembled WGS sequence"/>
</dbReference>
<accession>A0ABX3YQK7</accession>
<evidence type="ECO:0000256" key="1">
    <source>
        <dbReference type="SAM" id="MobiDB-lite"/>
    </source>
</evidence>
<gene>
    <name evidence="2" type="ORF">OQI_03355</name>
</gene>
<organism evidence="2 3">
    <name type="scientific">Streptomyces pharetrae CZA14</name>
    <dbReference type="NCBI Taxonomy" id="1144883"/>
    <lineage>
        <taxon>Bacteria</taxon>
        <taxon>Bacillati</taxon>
        <taxon>Actinomycetota</taxon>
        <taxon>Actinomycetes</taxon>
        <taxon>Kitasatosporales</taxon>
        <taxon>Streptomycetaceae</taxon>
        <taxon>Streptomyces</taxon>
    </lineage>
</organism>
<sequence>MPAFAARLPLDGQWFPFGVAWVLIAGFVPACGRAEDVPTCGRAEDVTAKRPPRPLPYGPAATMRT</sequence>
<feature type="region of interest" description="Disordered" evidence="1">
    <location>
        <begin position="44"/>
        <end position="65"/>
    </location>
</feature>
<comment type="caution">
    <text evidence="2">The sequence shown here is derived from an EMBL/GenBank/DDBJ whole genome shotgun (WGS) entry which is preliminary data.</text>
</comment>
<name>A0ABX3YQK7_9ACTN</name>
<evidence type="ECO:0000313" key="2">
    <source>
        <dbReference type="EMBL" id="OSZ61761.1"/>
    </source>
</evidence>
<dbReference type="EMBL" id="MRYD01000009">
    <property type="protein sequence ID" value="OSZ61761.1"/>
    <property type="molecule type" value="Genomic_DNA"/>
</dbReference>
<proteinExistence type="predicted"/>
<keyword evidence="3" id="KW-1185">Reference proteome</keyword>
<evidence type="ECO:0000313" key="3">
    <source>
        <dbReference type="Proteomes" id="UP000194266"/>
    </source>
</evidence>